<dbReference type="PROSITE" id="PS00674">
    <property type="entry name" value="AAA"/>
    <property type="match status" value="1"/>
</dbReference>
<feature type="domain" description="ATPase AAA-type core" evidence="5">
    <location>
        <begin position="367"/>
        <end position="417"/>
    </location>
</feature>
<keyword evidence="8" id="KW-1185">Reference proteome</keyword>
<dbReference type="Pfam" id="PF25426">
    <property type="entry name" value="AAA_lid_BCS1"/>
    <property type="match status" value="1"/>
</dbReference>
<feature type="compositionally biased region" description="Basic and acidic residues" evidence="4">
    <location>
        <begin position="153"/>
        <end position="168"/>
    </location>
</feature>
<dbReference type="InterPro" id="IPR050747">
    <property type="entry name" value="Mitochondrial_chaperone_BCS1"/>
</dbReference>
<sequence>MVAGTAASVRRGPPASGRRRLVLAGGPRVPAPPLRVRRGLRDRGPAALQGARALAREAARARASSGSFRGRGRPSRARSGKRTARAPASFRPRDDVCLLPLFGELESARFAFGGATLWVTLEGGGSGSSLSGTDASNLRALIGDMRPSPARRGARDRAERPRAPDAARRRAPRRGGADAVARLCREALREAADADRRHVEHYEWTGKAWALASLSRKRPAETLVLRAGLAEEILGDVRRFIDDESNGRRPAAATTFERVRAGKPRDIVAWQVLVQRALRAPPARLLPPRPAGLGQERARPRRRVRVRLPLCALPLGRFVRGGPTLSDAISTAPPAALVAVEDADACFSLGAARRAARAAAPEKVAAADGPSLSELLNAVDGVGAAADGRILFITTNRVDALDGALLRPGRCDRSFFLGASDEDQARRLFERFFDDAPEAAAAFAAAARGRSMADLQGLCLRHRGDPTGAVAEAPLGVDESRGS</sequence>
<feature type="region of interest" description="Disordered" evidence="4">
    <location>
        <begin position="1"/>
        <end position="43"/>
    </location>
</feature>
<reference evidence="7 8" key="1">
    <citation type="submission" date="2024-03" db="EMBL/GenBank/DDBJ databases">
        <title>Aureococcus anophagefferens CCMP1851 and Kratosvirus quantuckense: Draft genome of a second virus-susceptible host strain in the model system.</title>
        <authorList>
            <person name="Chase E."/>
            <person name="Truchon A.R."/>
            <person name="Schepens W."/>
            <person name="Wilhelm S.W."/>
        </authorList>
    </citation>
    <scope>NUCLEOTIDE SEQUENCE [LARGE SCALE GENOMIC DNA]</scope>
    <source>
        <strain evidence="7 8">CCMP1851</strain>
    </source>
</reference>
<evidence type="ECO:0000259" key="5">
    <source>
        <dbReference type="Pfam" id="PF00004"/>
    </source>
</evidence>
<feature type="domain" description="Mitochondrial chaperone BCS1-like ATPase lid" evidence="6">
    <location>
        <begin position="423"/>
        <end position="473"/>
    </location>
</feature>
<feature type="region of interest" description="Disordered" evidence="4">
    <location>
        <begin position="59"/>
        <end position="88"/>
    </location>
</feature>
<evidence type="ECO:0000256" key="3">
    <source>
        <dbReference type="RuleBase" id="RU003651"/>
    </source>
</evidence>
<keyword evidence="2 3" id="KW-0067">ATP-binding</keyword>
<dbReference type="InterPro" id="IPR003959">
    <property type="entry name" value="ATPase_AAA_core"/>
</dbReference>
<accession>A0ABR1FG81</accession>
<dbReference type="Pfam" id="PF00004">
    <property type="entry name" value="AAA"/>
    <property type="match status" value="1"/>
</dbReference>
<evidence type="ECO:0000313" key="8">
    <source>
        <dbReference type="Proteomes" id="UP001363151"/>
    </source>
</evidence>
<protein>
    <submittedName>
        <fullName evidence="7">Mitochondrial chaperone BCS1</fullName>
    </submittedName>
</protein>
<dbReference type="InterPro" id="IPR027417">
    <property type="entry name" value="P-loop_NTPase"/>
</dbReference>
<keyword evidence="1 3" id="KW-0547">Nucleotide-binding</keyword>
<evidence type="ECO:0000256" key="2">
    <source>
        <dbReference type="ARBA" id="ARBA00022840"/>
    </source>
</evidence>
<feature type="compositionally biased region" description="Basic residues" evidence="4">
    <location>
        <begin position="70"/>
        <end position="84"/>
    </location>
</feature>
<name>A0ABR1FG81_AURAN</name>
<dbReference type="PANTHER" id="PTHR23070">
    <property type="entry name" value="BCS1 AAA-TYPE ATPASE"/>
    <property type="match status" value="1"/>
</dbReference>
<dbReference type="Proteomes" id="UP001363151">
    <property type="component" value="Unassembled WGS sequence"/>
</dbReference>
<dbReference type="InterPro" id="IPR057495">
    <property type="entry name" value="AAA_lid_BCS1"/>
</dbReference>
<dbReference type="Gene3D" id="3.40.50.300">
    <property type="entry name" value="P-loop containing nucleotide triphosphate hydrolases"/>
    <property type="match status" value="1"/>
</dbReference>
<proteinExistence type="inferred from homology"/>
<evidence type="ECO:0000259" key="6">
    <source>
        <dbReference type="Pfam" id="PF25426"/>
    </source>
</evidence>
<organism evidence="7 8">
    <name type="scientific">Aureococcus anophagefferens</name>
    <name type="common">Harmful bloom alga</name>
    <dbReference type="NCBI Taxonomy" id="44056"/>
    <lineage>
        <taxon>Eukaryota</taxon>
        <taxon>Sar</taxon>
        <taxon>Stramenopiles</taxon>
        <taxon>Ochrophyta</taxon>
        <taxon>Pelagophyceae</taxon>
        <taxon>Pelagomonadales</taxon>
        <taxon>Pelagomonadaceae</taxon>
        <taxon>Aureococcus</taxon>
    </lineage>
</organism>
<dbReference type="SUPFAM" id="SSF52540">
    <property type="entry name" value="P-loop containing nucleoside triphosphate hydrolases"/>
    <property type="match status" value="1"/>
</dbReference>
<evidence type="ECO:0000256" key="1">
    <source>
        <dbReference type="ARBA" id="ARBA00022741"/>
    </source>
</evidence>
<comment type="caution">
    <text evidence="7">The sequence shown here is derived from an EMBL/GenBank/DDBJ whole genome shotgun (WGS) entry which is preliminary data.</text>
</comment>
<dbReference type="EMBL" id="JBBJCI010000441">
    <property type="protein sequence ID" value="KAK7230248.1"/>
    <property type="molecule type" value="Genomic_DNA"/>
</dbReference>
<gene>
    <name evidence="7" type="ORF">SO694_00184036</name>
</gene>
<comment type="similarity">
    <text evidence="3">Belongs to the AAA ATPase family.</text>
</comment>
<evidence type="ECO:0000256" key="4">
    <source>
        <dbReference type="SAM" id="MobiDB-lite"/>
    </source>
</evidence>
<feature type="region of interest" description="Disordered" evidence="4">
    <location>
        <begin position="143"/>
        <end position="177"/>
    </location>
</feature>
<dbReference type="InterPro" id="IPR003960">
    <property type="entry name" value="ATPase_AAA_CS"/>
</dbReference>
<evidence type="ECO:0000313" key="7">
    <source>
        <dbReference type="EMBL" id="KAK7230248.1"/>
    </source>
</evidence>